<evidence type="ECO:0000313" key="1">
    <source>
        <dbReference type="Proteomes" id="UP000515154"/>
    </source>
</evidence>
<dbReference type="KEGG" id="osn:115212852"/>
<dbReference type="Proteomes" id="UP000515154">
    <property type="component" value="Linkage group LG6"/>
</dbReference>
<reference evidence="2" key="1">
    <citation type="submission" date="2025-08" db="UniProtKB">
        <authorList>
            <consortium name="RefSeq"/>
        </authorList>
    </citation>
    <scope>IDENTIFICATION</scope>
</reference>
<evidence type="ECO:0000313" key="2">
    <source>
        <dbReference type="RefSeq" id="XP_029637489.1"/>
    </source>
</evidence>
<dbReference type="Gene3D" id="3.30.420.10">
    <property type="entry name" value="Ribonuclease H-like superfamily/Ribonuclease H"/>
    <property type="match status" value="1"/>
</dbReference>
<sequence>MEHERYHPLQPLEHRRTINADVYYQQLDCVNEKLCQKPALVIRKGVILQHDNGWQHSSKQTQEKIRLLERKVLSHPSYASDLAPMDFHLFRSLKHDIRGKRSERKLKMAIQTFGHKRLLSHWAAVDKNNGDYILD</sequence>
<protein>
    <submittedName>
        <fullName evidence="2">Histone-lysine N-methyltransferase SETMAR-like</fullName>
    </submittedName>
</protein>
<dbReference type="InterPro" id="IPR052709">
    <property type="entry name" value="Transposase-MT_Hybrid"/>
</dbReference>
<dbReference type="GO" id="GO:0003676">
    <property type="term" value="F:nucleic acid binding"/>
    <property type="evidence" value="ECO:0007669"/>
    <property type="project" value="InterPro"/>
</dbReference>
<gene>
    <name evidence="2" type="primary">LOC115212852</name>
</gene>
<dbReference type="PANTHER" id="PTHR46060:SF1">
    <property type="entry name" value="MARINER MOS1 TRANSPOSASE-LIKE PROTEIN"/>
    <property type="match status" value="1"/>
</dbReference>
<dbReference type="PANTHER" id="PTHR46060">
    <property type="entry name" value="MARINER MOS1 TRANSPOSASE-LIKE PROTEIN"/>
    <property type="match status" value="1"/>
</dbReference>
<name>A0A6P7SGB6_9MOLL</name>
<proteinExistence type="predicted"/>
<dbReference type="RefSeq" id="XP_029637489.1">
    <property type="nucleotide sequence ID" value="XM_029781629.1"/>
</dbReference>
<dbReference type="AlphaFoldDB" id="A0A6P7SGB6"/>
<organism evidence="1 2">
    <name type="scientific">Octopus sinensis</name>
    <name type="common">East Asian common octopus</name>
    <dbReference type="NCBI Taxonomy" id="2607531"/>
    <lineage>
        <taxon>Eukaryota</taxon>
        <taxon>Metazoa</taxon>
        <taxon>Spiralia</taxon>
        <taxon>Lophotrochozoa</taxon>
        <taxon>Mollusca</taxon>
        <taxon>Cephalopoda</taxon>
        <taxon>Coleoidea</taxon>
        <taxon>Octopodiformes</taxon>
        <taxon>Octopoda</taxon>
        <taxon>Incirrata</taxon>
        <taxon>Octopodidae</taxon>
        <taxon>Octopus</taxon>
    </lineage>
</organism>
<dbReference type="InterPro" id="IPR036397">
    <property type="entry name" value="RNaseH_sf"/>
</dbReference>
<accession>A0A6P7SGB6</accession>
<keyword evidence="1" id="KW-1185">Reference proteome</keyword>